<feature type="signal peptide" evidence="5">
    <location>
        <begin position="1"/>
        <end position="24"/>
    </location>
</feature>
<evidence type="ECO:0000313" key="8">
    <source>
        <dbReference type="Proteomes" id="UP001187531"/>
    </source>
</evidence>
<dbReference type="Pfam" id="PF06482">
    <property type="entry name" value="Endostatin"/>
    <property type="match status" value="1"/>
</dbReference>
<gene>
    <name evidence="7" type="ORF">QYM36_017455</name>
</gene>
<feature type="domain" description="Thrombospondin-like N-terminal" evidence="6">
    <location>
        <begin position="42"/>
        <end position="233"/>
    </location>
</feature>
<dbReference type="InterPro" id="IPR008160">
    <property type="entry name" value="Collagen"/>
</dbReference>
<dbReference type="PANTHER" id="PTHR37456">
    <property type="entry name" value="SI:CH211-266K2.1"/>
    <property type="match status" value="1"/>
</dbReference>
<keyword evidence="3" id="KW-0176">Collagen</keyword>
<sequence length="1114" mass="116630">MVFCTLKMFFLLFWGCLVTPSSQSNTLNSLFSNFRSQDTYKEWDLISAITVPFVDPTTQYMETGLDAFPAFGFSIGADLKFPYRLFIPDTLPRDFSILATIKPESPSGGFLFGVANPMDTVVLLGVEISDGGPGRQNISLIYTSGQNPTATHTIASFTVPAFTRRWTRFAISVSGNNITLYFNCREHETIVANRQETELTFSSASTLYIAQGGPAVRRPFMGLLQELKISNIPKIAEVQCKNTIEDDDYGSGDKSPGLRIPQGPPPLPPPPPNPVGLDGLDVSIIKDFLEKVQNMKGERGEIGPPGVKGDQGVPGPPGGVLEADITRTVDRLLGEKRQGYTGDSCSCNISSVAEDVKFKLLELIPAGPRGPPGPEGKQGPQGPKGIGGPSGEIGIKGIKGEKGDQGDQGPPGKDALPGSKGDPGKDGLPGQPGPQGPPGPPGPPEWKPNRSYKVGPVSKEFIQGLPGSPGPKGDRGADGLPGQKGERGDQGLRGEKGDLGIKGGKGEKGAQGNDGTPGVKGDRGFPGMDGAPGTPGDRGKSGPKGGKGETGETGPPGPPGPGGFQCSPQVGNEAEFEGSGDSVSAYACPKGAKGEPGNNGYPGPPGPKGEEGKTGLDGLPGSPGPPGPEGPIGPQGPEAEKGEKGRRGKRGLKGPHGPAGTPGLNGKKGDVGLPGFPGIDGRPGTPGYAGPKGEKGEPGSGSRGSGQKGEKGDKGLDGRPGEPGPIGPAGPPGSVAASGERFIPVPGPPGPPGPPGQLGLIGPPGPKGEPGFDGIGIQGPPGPPGPSGSSNRQGSTGKNHGIKGLRAALIEDFNDFSTSVFQNRDLLLKSTDSTPEGSLAFVKDEQLLFIRIKNGWQIVQLGEIITPKSQYRPPPPPPRSRPISLPGGPSHLMDYIEDEQELDSGELDDYDLKMPLRMAALNKPMTGDMNGTRAYDYLCYRQAQGARLRGTFKAFLASHIQNLDSVVRLLDRELPVVNTKGDILFDSWSQIFDGAGGEISQNSRIYSFDGKDILTDSNWPTKSIWHGARQSGERATDFSCKKWKTRSSETVGLGSSLLSGKILLQEEYPCSNAHIILCVEGTSQLYGRRKRSVSDVILSEKEYLDVLEDDHRQV</sequence>
<feature type="compositionally biased region" description="Gly residues" evidence="4">
    <location>
        <begin position="698"/>
        <end position="707"/>
    </location>
</feature>
<feature type="compositionally biased region" description="Pro residues" evidence="4">
    <location>
        <begin position="745"/>
        <end position="755"/>
    </location>
</feature>
<evidence type="ECO:0000259" key="6">
    <source>
        <dbReference type="SMART" id="SM00210"/>
    </source>
</evidence>
<dbReference type="PANTHER" id="PTHR37456:SF6">
    <property type="entry name" value="COLLAGEN ALPHA-1(XXIII) CHAIN-LIKE ISOFORM X2"/>
    <property type="match status" value="1"/>
</dbReference>
<dbReference type="Gene3D" id="3.40.1620.70">
    <property type="match status" value="1"/>
</dbReference>
<dbReference type="Pfam" id="PF20010">
    <property type="entry name" value="Collagen_trimer"/>
    <property type="match status" value="1"/>
</dbReference>
<dbReference type="InterPro" id="IPR016186">
    <property type="entry name" value="C-type_lectin-like/link_sf"/>
</dbReference>
<feature type="region of interest" description="Disordered" evidence="4">
    <location>
        <begin position="867"/>
        <end position="888"/>
    </location>
</feature>
<feature type="compositionally biased region" description="Basic and acidic residues" evidence="4">
    <location>
        <begin position="708"/>
        <end position="720"/>
    </location>
</feature>
<dbReference type="InterPro" id="IPR013320">
    <property type="entry name" value="ConA-like_dom_sf"/>
</dbReference>
<organism evidence="7 8">
    <name type="scientific">Artemia franciscana</name>
    <name type="common">Brine shrimp</name>
    <name type="synonym">Artemia sanfranciscana</name>
    <dbReference type="NCBI Taxonomy" id="6661"/>
    <lineage>
        <taxon>Eukaryota</taxon>
        <taxon>Metazoa</taxon>
        <taxon>Ecdysozoa</taxon>
        <taxon>Arthropoda</taxon>
        <taxon>Crustacea</taxon>
        <taxon>Branchiopoda</taxon>
        <taxon>Anostraca</taxon>
        <taxon>Artemiidae</taxon>
        <taxon>Artemia</taxon>
    </lineage>
</organism>
<dbReference type="SMART" id="SM00210">
    <property type="entry name" value="TSPN"/>
    <property type="match status" value="1"/>
</dbReference>
<dbReference type="GO" id="GO:0005581">
    <property type="term" value="C:collagen trimer"/>
    <property type="evidence" value="ECO:0007669"/>
    <property type="project" value="UniProtKB-KW"/>
</dbReference>
<evidence type="ECO:0000256" key="5">
    <source>
        <dbReference type="SAM" id="SignalP"/>
    </source>
</evidence>
<dbReference type="InterPro" id="IPR045463">
    <property type="entry name" value="XV/XVIII_trimerization_dom"/>
</dbReference>
<protein>
    <recommendedName>
        <fullName evidence="6">Thrombospondin-like N-terminal domain-containing protein</fullName>
    </recommendedName>
</protein>
<feature type="compositionally biased region" description="Low complexity" evidence="4">
    <location>
        <begin position="304"/>
        <end position="313"/>
    </location>
</feature>
<feature type="compositionally biased region" description="Basic and acidic residues" evidence="4">
    <location>
        <begin position="484"/>
        <end position="508"/>
    </location>
</feature>
<dbReference type="Gene3D" id="2.60.120.200">
    <property type="match status" value="1"/>
</dbReference>
<evidence type="ECO:0000256" key="4">
    <source>
        <dbReference type="SAM" id="MobiDB-lite"/>
    </source>
</evidence>
<feature type="region of interest" description="Disordered" evidence="4">
    <location>
        <begin position="244"/>
        <end position="274"/>
    </location>
</feature>
<dbReference type="InterPro" id="IPR050938">
    <property type="entry name" value="Collagen_Structural_Proteins"/>
</dbReference>
<dbReference type="InterPro" id="IPR016187">
    <property type="entry name" value="CTDL_fold"/>
</dbReference>
<feature type="compositionally biased region" description="Pro residues" evidence="4">
    <location>
        <begin position="622"/>
        <end position="631"/>
    </location>
</feature>
<name>A0AA88H5P1_ARTSF</name>
<feature type="compositionally biased region" description="Pro residues" evidence="4">
    <location>
        <begin position="262"/>
        <end position="274"/>
    </location>
</feature>
<evidence type="ECO:0000256" key="2">
    <source>
        <dbReference type="ARBA" id="ARBA00022737"/>
    </source>
</evidence>
<evidence type="ECO:0000313" key="7">
    <source>
        <dbReference type="EMBL" id="KAK2705415.1"/>
    </source>
</evidence>
<dbReference type="Proteomes" id="UP001187531">
    <property type="component" value="Unassembled WGS sequence"/>
</dbReference>
<feature type="compositionally biased region" description="Pro residues" evidence="4">
    <location>
        <begin position="722"/>
        <end position="731"/>
    </location>
</feature>
<comment type="subcellular location">
    <subcellularLocation>
        <location evidence="1">Secreted</location>
    </subcellularLocation>
</comment>
<feature type="chain" id="PRO_5041663342" description="Thrombospondin-like N-terminal domain-containing protein" evidence="5">
    <location>
        <begin position="25"/>
        <end position="1114"/>
    </location>
</feature>
<dbReference type="SUPFAM" id="SSF56436">
    <property type="entry name" value="C-type lectin-like"/>
    <property type="match status" value="1"/>
</dbReference>
<dbReference type="EMBL" id="JAVRJZ010000021">
    <property type="protein sequence ID" value="KAK2705415.1"/>
    <property type="molecule type" value="Genomic_DNA"/>
</dbReference>
<dbReference type="InterPro" id="IPR010515">
    <property type="entry name" value="Collagenase_NC10/endostatin"/>
</dbReference>
<comment type="caution">
    <text evidence="7">The sequence shown here is derived from an EMBL/GenBank/DDBJ whole genome shotgun (WGS) entry which is preliminary data.</text>
</comment>
<dbReference type="Gene3D" id="3.10.100.10">
    <property type="entry name" value="Mannose-Binding Protein A, subunit A"/>
    <property type="match status" value="1"/>
</dbReference>
<evidence type="ECO:0000256" key="1">
    <source>
        <dbReference type="ARBA" id="ARBA00004613"/>
    </source>
</evidence>
<reference evidence="7" key="1">
    <citation type="submission" date="2023-07" db="EMBL/GenBank/DDBJ databases">
        <title>Chromosome-level genome assembly of Artemia franciscana.</title>
        <authorList>
            <person name="Jo E."/>
        </authorList>
    </citation>
    <scope>NUCLEOTIDE SEQUENCE</scope>
    <source>
        <tissue evidence="7">Whole body</tissue>
    </source>
</reference>
<feature type="compositionally biased region" description="Low complexity" evidence="4">
    <location>
        <begin position="407"/>
        <end position="420"/>
    </location>
</feature>
<dbReference type="AlphaFoldDB" id="A0AA88H5P1"/>
<dbReference type="InterPro" id="IPR048287">
    <property type="entry name" value="TSPN-like_N"/>
</dbReference>
<proteinExistence type="predicted"/>
<keyword evidence="5" id="KW-0732">Signal</keyword>
<feature type="region of interest" description="Disordered" evidence="4">
    <location>
        <begin position="297"/>
        <end position="320"/>
    </location>
</feature>
<dbReference type="GO" id="GO:0005576">
    <property type="term" value="C:extracellular region"/>
    <property type="evidence" value="ECO:0007669"/>
    <property type="project" value="UniProtKB-SubCell"/>
</dbReference>
<feature type="compositionally biased region" description="Gly residues" evidence="4">
    <location>
        <begin position="382"/>
        <end position="391"/>
    </location>
</feature>
<dbReference type="Pfam" id="PF01391">
    <property type="entry name" value="Collagen"/>
    <property type="match status" value="3"/>
</dbReference>
<accession>A0AA88H5P1</accession>
<keyword evidence="8" id="KW-1185">Reference proteome</keyword>
<evidence type="ECO:0000256" key="3">
    <source>
        <dbReference type="ARBA" id="ARBA00023119"/>
    </source>
</evidence>
<feature type="region of interest" description="Disordered" evidence="4">
    <location>
        <begin position="364"/>
        <end position="800"/>
    </location>
</feature>
<dbReference type="SUPFAM" id="SSF49899">
    <property type="entry name" value="Concanavalin A-like lectins/glucanases"/>
    <property type="match status" value="1"/>
</dbReference>
<feature type="compositionally biased region" description="Pro residues" evidence="4">
    <location>
        <begin position="431"/>
        <end position="446"/>
    </location>
</feature>
<keyword evidence="2" id="KW-0677">Repeat</keyword>